<proteinExistence type="predicted"/>
<feature type="transmembrane region" description="Helical" evidence="1">
    <location>
        <begin position="63"/>
        <end position="84"/>
    </location>
</feature>
<evidence type="ECO:0000313" key="2">
    <source>
        <dbReference type="EMBL" id="ORA61523.1"/>
    </source>
</evidence>
<evidence type="ECO:0000256" key="1">
    <source>
        <dbReference type="SAM" id="Phobius"/>
    </source>
</evidence>
<evidence type="ECO:0000313" key="3">
    <source>
        <dbReference type="Proteomes" id="UP000192772"/>
    </source>
</evidence>
<dbReference type="OrthoDB" id="4762032at2"/>
<dbReference type="STRING" id="81858.BST23_21335"/>
<sequence>MDHDDLDPASARVRDELARLNRDEASAPEVPDTVTARVVAALRAAGRDPAHSARPPRLRRLQVIGLVIGIGAAVAGVVVGVAMLTDAPPAARDTGPTARSITVSPSAPRIPLSDVEILALLDRPPDYGALADPKLLGSCLTGLGYPEATPLGARPVDVSGGAGVLLLLPGDTDSSVVAVVVAPTCTAAHTGLLARTALPRP</sequence>
<reference evidence="2 3" key="1">
    <citation type="submission" date="2017-02" db="EMBL/GenBank/DDBJ databases">
        <title>The new phylogeny of genus Mycobacterium.</title>
        <authorList>
            <person name="Tortoli E."/>
            <person name="Trovato A."/>
            <person name="Cirillo D.M."/>
        </authorList>
    </citation>
    <scope>NUCLEOTIDE SEQUENCE [LARGE SCALE GENOMIC DNA]</scope>
    <source>
        <strain evidence="2 3">FI-09383</strain>
    </source>
</reference>
<organism evidence="2 3">
    <name type="scientific">Mycolicibacterium elephantis</name>
    <dbReference type="NCBI Taxonomy" id="81858"/>
    <lineage>
        <taxon>Bacteria</taxon>
        <taxon>Bacillati</taxon>
        <taxon>Actinomycetota</taxon>
        <taxon>Actinomycetes</taxon>
        <taxon>Mycobacteriales</taxon>
        <taxon>Mycobacteriaceae</taxon>
        <taxon>Mycolicibacterium</taxon>
    </lineage>
</organism>
<dbReference type="EMBL" id="MVHP01000031">
    <property type="protein sequence ID" value="ORA61523.1"/>
    <property type="molecule type" value="Genomic_DNA"/>
</dbReference>
<protein>
    <recommendedName>
        <fullName evidence="4">Anti-sigma-M factor RsmA</fullName>
    </recommendedName>
</protein>
<keyword evidence="1" id="KW-1133">Transmembrane helix</keyword>
<name>A0A1X0CN55_9MYCO</name>
<gene>
    <name evidence="2" type="ORF">BST23_21335</name>
</gene>
<evidence type="ECO:0008006" key="4">
    <source>
        <dbReference type="Google" id="ProtNLM"/>
    </source>
</evidence>
<dbReference type="AlphaFoldDB" id="A0A1X0CN55"/>
<keyword evidence="1" id="KW-0472">Membrane</keyword>
<dbReference type="Proteomes" id="UP000192772">
    <property type="component" value="Unassembled WGS sequence"/>
</dbReference>
<accession>A0A1X0CN55</accession>
<dbReference type="RefSeq" id="WP_083043600.1">
    <property type="nucleotide sequence ID" value="NZ_MVHP01000031.1"/>
</dbReference>
<keyword evidence="1" id="KW-0812">Transmembrane</keyword>
<comment type="caution">
    <text evidence="2">The sequence shown here is derived from an EMBL/GenBank/DDBJ whole genome shotgun (WGS) entry which is preliminary data.</text>
</comment>